<evidence type="ECO:0000313" key="2">
    <source>
        <dbReference type="EMBL" id="KZW04235.1"/>
    </source>
</evidence>
<feature type="compositionally biased region" description="Polar residues" evidence="1">
    <location>
        <begin position="100"/>
        <end position="116"/>
    </location>
</feature>
<evidence type="ECO:0000313" key="3">
    <source>
        <dbReference type="Proteomes" id="UP000077266"/>
    </source>
</evidence>
<protein>
    <submittedName>
        <fullName evidence="2">Uncharacterized protein</fullName>
    </submittedName>
</protein>
<dbReference type="EMBL" id="KV425882">
    <property type="protein sequence ID" value="KZW04235.1"/>
    <property type="molecule type" value="Genomic_DNA"/>
</dbReference>
<proteinExistence type="predicted"/>
<reference evidence="2 3" key="1">
    <citation type="journal article" date="2016" name="Mol. Biol. Evol.">
        <title>Comparative Genomics of Early-Diverging Mushroom-Forming Fungi Provides Insights into the Origins of Lignocellulose Decay Capabilities.</title>
        <authorList>
            <person name="Nagy L.G."/>
            <person name="Riley R."/>
            <person name="Tritt A."/>
            <person name="Adam C."/>
            <person name="Daum C."/>
            <person name="Floudas D."/>
            <person name="Sun H."/>
            <person name="Yadav J.S."/>
            <person name="Pangilinan J."/>
            <person name="Larsson K.H."/>
            <person name="Matsuura K."/>
            <person name="Barry K."/>
            <person name="Labutti K."/>
            <person name="Kuo R."/>
            <person name="Ohm R.A."/>
            <person name="Bhattacharya S.S."/>
            <person name="Shirouzu T."/>
            <person name="Yoshinaga Y."/>
            <person name="Martin F.M."/>
            <person name="Grigoriev I.V."/>
            <person name="Hibbett D.S."/>
        </authorList>
    </citation>
    <scope>NUCLEOTIDE SEQUENCE [LARGE SCALE GENOMIC DNA]</scope>
    <source>
        <strain evidence="2 3">HHB12029</strain>
    </source>
</reference>
<dbReference type="AlphaFoldDB" id="A0A165QY75"/>
<dbReference type="OrthoDB" id="10551196at2759"/>
<feature type="region of interest" description="Disordered" evidence="1">
    <location>
        <begin position="77"/>
        <end position="122"/>
    </location>
</feature>
<organism evidence="2 3">
    <name type="scientific">Exidia glandulosa HHB12029</name>
    <dbReference type="NCBI Taxonomy" id="1314781"/>
    <lineage>
        <taxon>Eukaryota</taxon>
        <taxon>Fungi</taxon>
        <taxon>Dikarya</taxon>
        <taxon>Basidiomycota</taxon>
        <taxon>Agaricomycotina</taxon>
        <taxon>Agaricomycetes</taxon>
        <taxon>Auriculariales</taxon>
        <taxon>Exidiaceae</taxon>
        <taxon>Exidia</taxon>
    </lineage>
</organism>
<accession>A0A165QY75</accession>
<sequence>MDSLDPATIAFQRSLVSSLSAISQPLAALHKARADVLCPLSCPRCGYAPLRTRKTQRRIERSCSRCQTVSYEPLAKRAKHKFHHDTVERPQEPVAPVRNAVSSDSAQPVIASGQSGSKRRKQHGLEKLLAQNRERQAHVATALGDPFGLGQV</sequence>
<dbReference type="Proteomes" id="UP000077266">
    <property type="component" value="Unassembled WGS sequence"/>
</dbReference>
<gene>
    <name evidence="2" type="ORF">EXIGLDRAFT_716228</name>
</gene>
<keyword evidence="3" id="KW-1185">Reference proteome</keyword>
<evidence type="ECO:0000256" key="1">
    <source>
        <dbReference type="SAM" id="MobiDB-lite"/>
    </source>
</evidence>
<dbReference type="InParanoid" id="A0A165QY75"/>
<name>A0A165QY75_EXIGL</name>